<protein>
    <submittedName>
        <fullName evidence="3">Allulose-6-phosphate 3-epimerase</fullName>
    </submittedName>
</protein>
<dbReference type="Pfam" id="PF00834">
    <property type="entry name" value="Ribul_P_3_epim"/>
    <property type="match status" value="1"/>
</dbReference>
<evidence type="ECO:0000313" key="4">
    <source>
        <dbReference type="Proteomes" id="UP000181728"/>
    </source>
</evidence>
<proteinExistence type="predicted"/>
<name>A0A6N4A4N4_OENOE</name>
<dbReference type="Gene3D" id="3.20.20.70">
    <property type="entry name" value="Aldolase class I"/>
    <property type="match status" value="1"/>
</dbReference>
<evidence type="ECO:0000256" key="2">
    <source>
        <dbReference type="ARBA" id="ARBA00023235"/>
    </source>
</evidence>
<dbReference type="InterPro" id="IPR000056">
    <property type="entry name" value="Ribul_P_3_epim-like"/>
</dbReference>
<keyword evidence="2" id="KW-0413">Isomerase</keyword>
<dbReference type="GO" id="GO:0046872">
    <property type="term" value="F:metal ion binding"/>
    <property type="evidence" value="ECO:0007669"/>
    <property type="project" value="UniProtKB-KW"/>
</dbReference>
<organism evidence="3 4">
    <name type="scientific">Oenococcus oeni</name>
    <name type="common">Leuconostoc oenos</name>
    <dbReference type="NCBI Taxonomy" id="1247"/>
    <lineage>
        <taxon>Bacteria</taxon>
        <taxon>Bacillati</taxon>
        <taxon>Bacillota</taxon>
        <taxon>Bacilli</taxon>
        <taxon>Lactobacillales</taxon>
        <taxon>Lactobacillaceae</taxon>
        <taxon>Oenococcus</taxon>
    </lineage>
</organism>
<dbReference type="GO" id="GO:0005975">
    <property type="term" value="P:carbohydrate metabolic process"/>
    <property type="evidence" value="ECO:0007669"/>
    <property type="project" value="InterPro"/>
</dbReference>
<dbReference type="GO" id="GO:0016857">
    <property type="term" value="F:racemase and epimerase activity, acting on carbohydrates and derivatives"/>
    <property type="evidence" value="ECO:0007669"/>
    <property type="project" value="InterPro"/>
</dbReference>
<dbReference type="PROSITE" id="PS01085">
    <property type="entry name" value="RIBUL_P_3_EPIMER_1"/>
    <property type="match status" value="1"/>
</dbReference>
<keyword evidence="1" id="KW-0479">Metal-binding</keyword>
<dbReference type="CDD" id="cd00429">
    <property type="entry name" value="RPE"/>
    <property type="match status" value="1"/>
</dbReference>
<evidence type="ECO:0000256" key="1">
    <source>
        <dbReference type="ARBA" id="ARBA00022723"/>
    </source>
</evidence>
<dbReference type="PANTHER" id="PTHR11749">
    <property type="entry name" value="RIBULOSE-5-PHOSPHATE-3-EPIMERASE"/>
    <property type="match status" value="1"/>
</dbReference>
<gene>
    <name evidence="3" type="ORF">ATX59_07310</name>
</gene>
<dbReference type="EMBL" id="MLOK01000049">
    <property type="protein sequence ID" value="OIM20768.1"/>
    <property type="molecule type" value="Genomic_DNA"/>
</dbReference>
<dbReference type="NCBIfam" id="NF007266">
    <property type="entry name" value="PRK09722.1"/>
    <property type="match status" value="1"/>
</dbReference>
<dbReference type="NCBIfam" id="NF004076">
    <property type="entry name" value="PRK05581.1-4"/>
    <property type="match status" value="1"/>
</dbReference>
<comment type="caution">
    <text evidence="3">The sequence shown here is derived from an EMBL/GenBank/DDBJ whole genome shotgun (WGS) entry which is preliminary data.</text>
</comment>
<evidence type="ECO:0000313" key="3">
    <source>
        <dbReference type="EMBL" id="OIM20768.1"/>
    </source>
</evidence>
<dbReference type="Proteomes" id="UP000181728">
    <property type="component" value="Unassembled WGS sequence"/>
</dbReference>
<dbReference type="AlphaFoldDB" id="A0A6N4A4N4"/>
<dbReference type="InterPro" id="IPR011060">
    <property type="entry name" value="RibuloseP-bd_barrel"/>
</dbReference>
<sequence length="234" mass="26536">MNIKFSPSLMTMDLDKFSEQIGFLKDKVDSFHVDIMDGHFVPNLSLSPWFIEQVKKIADTQISAHLMVEDPAFWTDKLIDIGTDFICFPAESVSGIAFRLINKIHSSGLRAGVVLNPETPISSIEAYIDKLDKITIMTVDPGFAGEVFIKKSLEKIVNLRKEREKFNYHFLIEMDGSSNKKSFSMIHQANPDIYIVGRSGLFGLSDDIQTSWQEMIENFETETGVKVSKFINQE</sequence>
<dbReference type="RefSeq" id="WP_071449047.1">
    <property type="nucleotide sequence ID" value="NZ_MLOK01000049.1"/>
</dbReference>
<dbReference type="SUPFAM" id="SSF51366">
    <property type="entry name" value="Ribulose-phoshate binding barrel"/>
    <property type="match status" value="1"/>
</dbReference>
<reference evidence="3 4" key="1">
    <citation type="journal article" date="2016" name="BMC Genomics">
        <title>Consensus pan-genome assembly of the specialised wine bacterium Oenococcus oeni.</title>
        <authorList>
            <person name="Sternes P.R."/>
            <person name="Borneman A.R."/>
        </authorList>
    </citation>
    <scope>NUCLEOTIDE SEQUENCE [LARGE SCALE GENOMIC DNA]</scope>
    <source>
        <strain evidence="3 4">AWRIB661</strain>
    </source>
</reference>
<dbReference type="InterPro" id="IPR013785">
    <property type="entry name" value="Aldolase_TIM"/>
</dbReference>
<accession>A0A6N4A4N4</accession>